<feature type="domain" description="Methyl-accepting transducer" evidence="10">
    <location>
        <begin position="357"/>
        <end position="586"/>
    </location>
</feature>
<dbReference type="InterPro" id="IPR033479">
    <property type="entry name" value="dCache_1"/>
</dbReference>
<keyword evidence="2" id="KW-1003">Cell membrane</keyword>
<dbReference type="SUPFAM" id="SSF58104">
    <property type="entry name" value="Methyl-accepting chemotaxis protein (MCP) signaling domain"/>
    <property type="match status" value="1"/>
</dbReference>
<dbReference type="InterPro" id="IPR029151">
    <property type="entry name" value="Sensor-like_sf"/>
</dbReference>
<dbReference type="FunFam" id="1.10.287.950:FF:000001">
    <property type="entry name" value="Methyl-accepting chemotaxis sensory transducer"/>
    <property type="match status" value="1"/>
</dbReference>
<sequence>MLRLSSSLKHQLVWIVSACALGGLAAMSLTNIFTARSHLLDNLDAQTHQLTRARVAVLSDWAQDKERIVQAALPAIDEADPLKALQTLKAAGGLDNTYFGYADKRYVFANPAGLAPDYDPTARPWYKAAAQAGKPVLTAPYVDAGSKKLVVTSAIPVVAGGQLKAVAAADIFLDRVVDTVSAIAPTPSSYAFLVHSSGQVIAHKDTQLAMKASTEVDAQLTMARIEALTQATHLTPMTLRDQSVLVSAAAVKGTDWTLVVALDRQEAMAGVWALVQTSVLASVVVLALTILVTGTLIAKRLRKLEQLRDTMREISSGDGDLSRRLETSGRDELAEIARSFNAFVEKLNTVLIELRNSSGSVHVAAQEIATGNQDLSQRTENTASNLQHTASSMSQLLVTVNHSTESARQANQMASSAAAVAERGTQVVSQAVSTMGEIHAASRKITDIISVIDGIAFQTNILALNAAVEAARAGEQGRGFAVVAAEVRSLAQRSATAAREIKSLIEASVERVEDGTRYVNDAGSTMSEIMSSVQRVSDVISEITASANEQSQGIEQVTSAVNQLDQMTQQNAALVEESAAAAESLKDQATRLSTMVQTFRLSESQAQRSH</sequence>
<name>A0A4R6RMZ7_9BURK</name>
<protein>
    <submittedName>
        <fullName evidence="12">Methyl-accepting chemotaxis sensory transducer with Cache sensor</fullName>
    </submittedName>
</protein>
<evidence type="ECO:0000259" key="10">
    <source>
        <dbReference type="PROSITE" id="PS50111"/>
    </source>
</evidence>
<dbReference type="SUPFAM" id="SSF103190">
    <property type="entry name" value="Sensory domain-like"/>
    <property type="match status" value="1"/>
</dbReference>
<dbReference type="InterPro" id="IPR004089">
    <property type="entry name" value="MCPsignal_dom"/>
</dbReference>
<keyword evidence="6 9" id="KW-0472">Membrane</keyword>
<evidence type="ECO:0000256" key="4">
    <source>
        <dbReference type="ARBA" id="ARBA00022692"/>
    </source>
</evidence>
<dbReference type="Proteomes" id="UP000294593">
    <property type="component" value="Unassembled WGS sequence"/>
</dbReference>
<dbReference type="Gene3D" id="1.10.287.950">
    <property type="entry name" value="Methyl-accepting chemotaxis protein"/>
    <property type="match status" value="1"/>
</dbReference>
<dbReference type="GO" id="GO:0007165">
    <property type="term" value="P:signal transduction"/>
    <property type="evidence" value="ECO:0007669"/>
    <property type="project" value="UniProtKB-KW"/>
</dbReference>
<dbReference type="CDD" id="cd12912">
    <property type="entry name" value="PDC2_MCP_like"/>
    <property type="match status" value="1"/>
</dbReference>
<dbReference type="Gene3D" id="3.30.450.20">
    <property type="entry name" value="PAS domain"/>
    <property type="match status" value="2"/>
</dbReference>
<dbReference type="CDD" id="cd11386">
    <property type="entry name" value="MCP_signal"/>
    <property type="match status" value="1"/>
</dbReference>
<dbReference type="SMART" id="SM00304">
    <property type="entry name" value="HAMP"/>
    <property type="match status" value="1"/>
</dbReference>
<dbReference type="PANTHER" id="PTHR43531">
    <property type="entry name" value="PROTEIN ICFG"/>
    <property type="match status" value="1"/>
</dbReference>
<reference evidence="12 13" key="1">
    <citation type="submission" date="2019-03" db="EMBL/GenBank/DDBJ databases">
        <title>Genomic Encyclopedia of Type Strains, Phase IV (KMG-IV): sequencing the most valuable type-strain genomes for metagenomic binning, comparative biology and taxonomic classification.</title>
        <authorList>
            <person name="Goeker M."/>
        </authorList>
    </citation>
    <scope>NUCLEOTIDE SEQUENCE [LARGE SCALE GENOMIC DNA]</scope>
    <source>
        <strain evidence="12 13">DSM 11901</strain>
    </source>
</reference>
<evidence type="ECO:0000259" key="11">
    <source>
        <dbReference type="PROSITE" id="PS50885"/>
    </source>
</evidence>
<evidence type="ECO:0000256" key="9">
    <source>
        <dbReference type="SAM" id="Phobius"/>
    </source>
</evidence>
<feature type="domain" description="HAMP" evidence="11">
    <location>
        <begin position="298"/>
        <end position="352"/>
    </location>
</feature>
<comment type="similarity">
    <text evidence="7">Belongs to the methyl-accepting chemotaxis (MCP) protein family.</text>
</comment>
<dbReference type="InterPro" id="IPR051310">
    <property type="entry name" value="MCP_chemotaxis"/>
</dbReference>
<keyword evidence="4 9" id="KW-0812">Transmembrane</keyword>
<comment type="subcellular location">
    <subcellularLocation>
        <location evidence="1">Cell membrane</location>
        <topology evidence="1">Multi-pass membrane protein</topology>
    </subcellularLocation>
</comment>
<accession>A0A4R6RMZ7</accession>
<dbReference type="Pfam" id="PF00672">
    <property type="entry name" value="HAMP"/>
    <property type="match status" value="1"/>
</dbReference>
<dbReference type="EMBL" id="SNXW01000001">
    <property type="protein sequence ID" value="TDP88069.1"/>
    <property type="molecule type" value="Genomic_DNA"/>
</dbReference>
<evidence type="ECO:0000256" key="2">
    <source>
        <dbReference type="ARBA" id="ARBA00022475"/>
    </source>
</evidence>
<keyword evidence="13" id="KW-1185">Reference proteome</keyword>
<dbReference type="GO" id="GO:0004888">
    <property type="term" value="F:transmembrane signaling receptor activity"/>
    <property type="evidence" value="ECO:0007669"/>
    <property type="project" value="TreeGrafter"/>
</dbReference>
<evidence type="ECO:0000256" key="8">
    <source>
        <dbReference type="PROSITE-ProRule" id="PRU00284"/>
    </source>
</evidence>
<feature type="transmembrane region" description="Helical" evidence="9">
    <location>
        <begin position="12"/>
        <end position="33"/>
    </location>
</feature>
<dbReference type="PROSITE" id="PS50885">
    <property type="entry name" value="HAMP"/>
    <property type="match status" value="1"/>
</dbReference>
<evidence type="ECO:0000256" key="6">
    <source>
        <dbReference type="ARBA" id="ARBA00023136"/>
    </source>
</evidence>
<dbReference type="GO" id="GO:0005886">
    <property type="term" value="C:plasma membrane"/>
    <property type="evidence" value="ECO:0007669"/>
    <property type="project" value="UniProtKB-SubCell"/>
</dbReference>
<evidence type="ECO:0000256" key="3">
    <source>
        <dbReference type="ARBA" id="ARBA00022481"/>
    </source>
</evidence>
<keyword evidence="3" id="KW-0488">Methylation</keyword>
<dbReference type="CDD" id="cd06225">
    <property type="entry name" value="HAMP"/>
    <property type="match status" value="1"/>
</dbReference>
<dbReference type="InterPro" id="IPR003660">
    <property type="entry name" value="HAMP_dom"/>
</dbReference>
<evidence type="ECO:0000313" key="12">
    <source>
        <dbReference type="EMBL" id="TDP88069.1"/>
    </source>
</evidence>
<dbReference type="PANTHER" id="PTHR43531:SF14">
    <property type="entry name" value="METHYL-ACCEPTING CHEMOTAXIS PROTEIN I-RELATED"/>
    <property type="match status" value="1"/>
</dbReference>
<organism evidence="12 13">
    <name type="scientific">Aquabacterium commune</name>
    <dbReference type="NCBI Taxonomy" id="70586"/>
    <lineage>
        <taxon>Bacteria</taxon>
        <taxon>Pseudomonadati</taxon>
        <taxon>Pseudomonadota</taxon>
        <taxon>Betaproteobacteria</taxon>
        <taxon>Burkholderiales</taxon>
        <taxon>Aquabacterium</taxon>
    </lineage>
</organism>
<evidence type="ECO:0000313" key="13">
    <source>
        <dbReference type="Proteomes" id="UP000294593"/>
    </source>
</evidence>
<comment type="caution">
    <text evidence="12">The sequence shown here is derived from an EMBL/GenBank/DDBJ whole genome shotgun (WGS) entry which is preliminary data.</text>
</comment>
<evidence type="ECO:0000256" key="7">
    <source>
        <dbReference type="ARBA" id="ARBA00029447"/>
    </source>
</evidence>
<keyword evidence="5 9" id="KW-1133">Transmembrane helix</keyword>
<keyword evidence="8" id="KW-0807">Transducer</keyword>
<dbReference type="AlphaFoldDB" id="A0A4R6RMZ7"/>
<gene>
    <name evidence="12" type="ORF">EV672_101206</name>
</gene>
<dbReference type="Pfam" id="PF00015">
    <property type="entry name" value="MCPsignal"/>
    <property type="match status" value="1"/>
</dbReference>
<dbReference type="GO" id="GO:0006935">
    <property type="term" value="P:chemotaxis"/>
    <property type="evidence" value="ECO:0007669"/>
    <property type="project" value="TreeGrafter"/>
</dbReference>
<evidence type="ECO:0000256" key="5">
    <source>
        <dbReference type="ARBA" id="ARBA00022989"/>
    </source>
</evidence>
<dbReference type="CDD" id="cd12913">
    <property type="entry name" value="PDC1_MCP_like"/>
    <property type="match status" value="1"/>
</dbReference>
<proteinExistence type="inferred from homology"/>
<dbReference type="Pfam" id="PF02743">
    <property type="entry name" value="dCache_1"/>
    <property type="match status" value="1"/>
</dbReference>
<dbReference type="PROSITE" id="PS50111">
    <property type="entry name" value="CHEMOTAXIS_TRANSDUC_2"/>
    <property type="match status" value="1"/>
</dbReference>
<dbReference type="SMART" id="SM00283">
    <property type="entry name" value="MA"/>
    <property type="match status" value="1"/>
</dbReference>
<evidence type="ECO:0000256" key="1">
    <source>
        <dbReference type="ARBA" id="ARBA00004651"/>
    </source>
</evidence>